<dbReference type="InterPro" id="IPR034085">
    <property type="entry name" value="TOG"/>
</dbReference>
<feature type="coiled-coil region" evidence="1">
    <location>
        <begin position="137"/>
        <end position="164"/>
    </location>
</feature>
<feature type="region of interest" description="Disordered" evidence="2">
    <location>
        <begin position="41"/>
        <end position="120"/>
    </location>
</feature>
<proteinExistence type="predicted"/>
<dbReference type="SMART" id="SM01349">
    <property type="entry name" value="TOG"/>
    <property type="match status" value="1"/>
</dbReference>
<protein>
    <recommendedName>
        <fullName evidence="3">TOG domain-containing protein</fullName>
    </recommendedName>
</protein>
<dbReference type="GO" id="GO:0008017">
    <property type="term" value="F:microtubule binding"/>
    <property type="evidence" value="ECO:0007669"/>
    <property type="project" value="TreeGrafter"/>
</dbReference>
<dbReference type="Proteomes" id="UP000694044">
    <property type="component" value="Unassembled WGS sequence"/>
</dbReference>
<sequence length="485" mass="53411">MHTTQFALDSECALPSLHRSIASLATCVFVLCAALRRCAMAPASPPPTRKRSQPPDPPQQREETIQQHAAPVLGVAPVKRRRGSSAASAEDESHQPEPAEEEQQQQLTAAEKEKADGAPEGELFVVTAKTRDELQESDDAAAEAQELDQLLQRKRRQEQAAADDADVGWGHEFQALDSLRRFAQHHQDEARCQLEKGVLATLVLPAAASLRSAMSRNALLCLQDLVVGLQTETAAHFDAVVPVLLNRACSEKQFLRDLAREVLDTALLAGASEEFLQPLLATISTEKSAQIVSVAGLYVTKCVIRMDREHLRKFVLETRSSFFDEIAAFLNCKVVECKAATRRTCQHTRRVIGNEAFVTLVKEKLSGSAQLDVLKASEIRKASKPGHAKPSIRERMLQLKKQQQKKDMYAKIFRALELFKMLMATAFVAHTIACDRFAFGWNSDVAAQASDTWLPPATLENESLGARSAGAQFWSGGEILHSIQC</sequence>
<keyword evidence="1" id="KW-0175">Coiled coil</keyword>
<dbReference type="EMBL" id="JAGDFM010000032">
    <property type="protein sequence ID" value="KAG7390442.1"/>
    <property type="molecule type" value="Genomic_DNA"/>
</dbReference>
<dbReference type="GO" id="GO:0000226">
    <property type="term" value="P:microtubule cytoskeleton organization"/>
    <property type="evidence" value="ECO:0007669"/>
    <property type="project" value="TreeGrafter"/>
</dbReference>
<comment type="caution">
    <text evidence="4">The sequence shown here is derived from an EMBL/GenBank/DDBJ whole genome shotgun (WGS) entry which is preliminary data.</text>
</comment>
<dbReference type="GO" id="GO:0005881">
    <property type="term" value="C:cytoplasmic microtubule"/>
    <property type="evidence" value="ECO:0007669"/>
    <property type="project" value="TreeGrafter"/>
</dbReference>
<dbReference type="OrthoDB" id="63891at2759"/>
<evidence type="ECO:0000256" key="1">
    <source>
        <dbReference type="SAM" id="Coils"/>
    </source>
</evidence>
<evidence type="ECO:0000313" key="4">
    <source>
        <dbReference type="EMBL" id="KAG7390442.1"/>
    </source>
</evidence>
<dbReference type="PANTHER" id="PTHR21567">
    <property type="entry name" value="CLASP"/>
    <property type="match status" value="1"/>
</dbReference>
<organism evidence="4 5">
    <name type="scientific">Phytophthora pseudosyringae</name>
    <dbReference type="NCBI Taxonomy" id="221518"/>
    <lineage>
        <taxon>Eukaryota</taxon>
        <taxon>Sar</taxon>
        <taxon>Stramenopiles</taxon>
        <taxon>Oomycota</taxon>
        <taxon>Peronosporomycetes</taxon>
        <taxon>Peronosporales</taxon>
        <taxon>Peronosporaceae</taxon>
        <taxon>Phytophthora</taxon>
    </lineage>
</organism>
<gene>
    <name evidence="4" type="ORF">PHYPSEUDO_007965</name>
</gene>
<name>A0A8T1W8Y3_9STRA</name>
<keyword evidence="5" id="KW-1185">Reference proteome</keyword>
<evidence type="ECO:0000259" key="3">
    <source>
        <dbReference type="SMART" id="SM01349"/>
    </source>
</evidence>
<evidence type="ECO:0000313" key="5">
    <source>
        <dbReference type="Proteomes" id="UP000694044"/>
    </source>
</evidence>
<evidence type="ECO:0000256" key="2">
    <source>
        <dbReference type="SAM" id="MobiDB-lite"/>
    </source>
</evidence>
<feature type="domain" description="TOG" evidence="3">
    <location>
        <begin position="139"/>
        <end position="386"/>
    </location>
</feature>
<reference evidence="4" key="1">
    <citation type="submission" date="2021-02" db="EMBL/GenBank/DDBJ databases">
        <authorList>
            <person name="Palmer J.M."/>
        </authorList>
    </citation>
    <scope>NUCLEOTIDE SEQUENCE</scope>
    <source>
        <strain evidence="4">SCRP734</strain>
    </source>
</reference>
<accession>A0A8T1W8Y3</accession>
<dbReference type="AlphaFoldDB" id="A0A8T1W8Y3"/>
<dbReference type="Pfam" id="PF12348">
    <property type="entry name" value="CLASP_N"/>
    <property type="match status" value="1"/>
</dbReference>
<dbReference type="InterPro" id="IPR024395">
    <property type="entry name" value="CLASP_N_dom"/>
</dbReference>